<dbReference type="SUPFAM" id="SSF75553">
    <property type="entry name" value="Smc hinge domain"/>
    <property type="match status" value="1"/>
</dbReference>
<protein>
    <recommendedName>
        <fullName evidence="2">Structural maintenance of chromosomes protein</fullName>
    </recommendedName>
</protein>
<evidence type="ECO:0000313" key="6">
    <source>
        <dbReference type="Proteomes" id="UP000244803"/>
    </source>
</evidence>
<dbReference type="GO" id="GO:0005524">
    <property type="term" value="F:ATP binding"/>
    <property type="evidence" value="ECO:0007669"/>
    <property type="project" value="InterPro"/>
</dbReference>
<dbReference type="Pfam" id="PF06470">
    <property type="entry name" value="SMC_hinge"/>
    <property type="match status" value="1"/>
</dbReference>
<name>A0A976QQF1_THEOR</name>
<evidence type="ECO:0000313" key="5">
    <source>
        <dbReference type="EMBL" id="UKJ88977.2"/>
    </source>
</evidence>
<evidence type="ECO:0000256" key="1">
    <source>
        <dbReference type="ARBA" id="ARBA00023054"/>
    </source>
</evidence>
<dbReference type="Gene3D" id="1.20.5.170">
    <property type="match status" value="1"/>
</dbReference>
<dbReference type="Gene3D" id="1.20.1060.20">
    <property type="match status" value="1"/>
</dbReference>
<dbReference type="InterPro" id="IPR024704">
    <property type="entry name" value="SMC"/>
</dbReference>
<proteinExistence type="inferred from homology"/>
<dbReference type="PIRSF" id="PIRSF005719">
    <property type="entry name" value="SMC"/>
    <property type="match status" value="1"/>
</dbReference>
<dbReference type="GO" id="GO:0005634">
    <property type="term" value="C:nucleus"/>
    <property type="evidence" value="ECO:0007669"/>
    <property type="project" value="UniProtKB-SubCell"/>
</dbReference>
<sequence length="1210" mass="138717">MYIKYVRLKGFRTYKELAVFSFSPTYNAIVGLNGSGKSNVFLAISFVLGESLSQFDRENFLYKGDQSSMCEDFTAFAEVVFDISSDKNLSSYLNDSKELCLKRVFSESKDVYMVNGKSMRPKEYRDLLESINLIHSEKSQIRDLHYVVMQGSVSKMASASAEERLAVFREVVGHKSFDLKIEDSLKILQESTITYNSLEGQFQQVSRKLSSLESQQKELDNWKELDTKRKVLQCNLMLLKIEEVENSLKKAIEDEVEQTKLVSDLQKKFDFLDSQLKKHKSYLKSISENGCDEKSNELNNLQNKYDEILNEISGLESEISTILYTNENYNKELSELSTNIRKTNTCIDELSPKMAEVSQSISRIEIEINDLLYKKANASKSSSLGKTLEEVQTVINKLEKQKRFLNQTIKDHEINNKKMQESLKQCESDLKTIRNDLYNSETDKNRKLELYEKQRIEMELSSESKRAKQKQLSTEMLKLSKLKLNLVQAQEEFKKVSFSNQQILDLISLWLNQGTNKSGVNNNGNSNNNEDNEDETMSDFTYEDLDHSSFVGVLIDIITVKDEYKIAIEQVLRSKLFTIVVSNMKYAKALVNFIESKRSKYTSNIRIISLDLLNQAPESNSNSKVVDENVIPLKDCVNYDPKLDSLIDSLLKDFNLVPDSETAIKLLSKNQNSVTLNGEIFYYNGIVSGGYTNLADSILLTYKKLKNAQDEYDNTEKKIKLLNGELDEINKMLEEVKISYNSAKEEYNSSFEQYNSLTISLNNLTSFEESLKLKMHEDKQTELKNQIRLIDDQINSFKESLNAKKDRKNKNENTDEIDGKLEKNYTSLASLKNEMLSLDVDKQQLKSKYNELSVKRDDLSKKIIINSQILNDYNHHLEELKQTLNEVETAKSNDKIEEANLQILKLENENKSNYFKLQQETSKLKSIAQLKSSITLALSEYNSQLNCTDVKVRENAKLNMIKERSLVLDNLAQLNKECSYLDYSSHASLKDSDDLKDEFEQLSSRKHQILLSKEEIYKSIKKLKTEKDNNLVDMVTKTNGNIGQIFQQLVPNGKIKLALIRNDKRKSSEAHLPECIVVYNDEKFSGLDIKVSFNASSEDAQINQLSGGQKTLVSLAFILSLQKLKPAPFYLLDEVDSALDDQYRSKLAKLLEKQSKEGSQIVVTTFREQLLKPAQVFYEIVNEDGTSCSKEITLNRAMDVVKQEPLPLAN</sequence>
<dbReference type="PANTHER" id="PTHR43977">
    <property type="entry name" value="STRUCTURAL MAINTENANCE OF CHROMOSOMES PROTEIN 3"/>
    <property type="match status" value="1"/>
</dbReference>
<dbReference type="InterPro" id="IPR036277">
    <property type="entry name" value="SMC_hinge_sf"/>
</dbReference>
<dbReference type="OrthoDB" id="361636at2759"/>
<feature type="coiled-coil region" evidence="3">
    <location>
        <begin position="291"/>
        <end position="318"/>
    </location>
</feature>
<accession>A0A976QQF1</accession>
<feature type="coiled-coil region" evidence="3">
    <location>
        <begin position="828"/>
        <end position="909"/>
    </location>
</feature>
<dbReference type="Proteomes" id="UP000244803">
    <property type="component" value="Chromosome 3"/>
</dbReference>
<keyword evidence="1 3" id="KW-0175">Coiled coil</keyword>
<dbReference type="AlphaFoldDB" id="A0A976QQF1"/>
<gene>
    <name evidence="5" type="ORF">MACJ_002223</name>
</gene>
<dbReference type="GO" id="GO:0016887">
    <property type="term" value="F:ATP hydrolysis activity"/>
    <property type="evidence" value="ECO:0007669"/>
    <property type="project" value="InterPro"/>
</dbReference>
<keyword evidence="2" id="KW-0539">Nucleus</keyword>
<comment type="similarity">
    <text evidence="2">Belongs to the SMC family.</text>
</comment>
<dbReference type="InterPro" id="IPR003395">
    <property type="entry name" value="RecF/RecN/SMC_N"/>
</dbReference>
<dbReference type="GO" id="GO:0051276">
    <property type="term" value="P:chromosome organization"/>
    <property type="evidence" value="ECO:0007669"/>
    <property type="project" value="InterPro"/>
</dbReference>
<dbReference type="SUPFAM" id="SSF52540">
    <property type="entry name" value="P-loop containing nucleoside triphosphate hydrolases"/>
    <property type="match status" value="1"/>
</dbReference>
<evidence type="ECO:0000259" key="4">
    <source>
        <dbReference type="SMART" id="SM00968"/>
    </source>
</evidence>
<evidence type="ECO:0000256" key="2">
    <source>
        <dbReference type="PIRNR" id="PIRNR005719"/>
    </source>
</evidence>
<dbReference type="Pfam" id="PF02463">
    <property type="entry name" value="SMC_N"/>
    <property type="match status" value="1"/>
</dbReference>
<organism evidence="5 6">
    <name type="scientific">Theileria orientalis</name>
    <dbReference type="NCBI Taxonomy" id="68886"/>
    <lineage>
        <taxon>Eukaryota</taxon>
        <taxon>Sar</taxon>
        <taxon>Alveolata</taxon>
        <taxon>Apicomplexa</taxon>
        <taxon>Aconoidasida</taxon>
        <taxon>Piroplasmida</taxon>
        <taxon>Theileriidae</taxon>
        <taxon>Theileria</taxon>
    </lineage>
</organism>
<dbReference type="InterPro" id="IPR027417">
    <property type="entry name" value="P-loop_NTPase"/>
</dbReference>
<reference evidence="5" key="1">
    <citation type="submission" date="2022-07" db="EMBL/GenBank/DDBJ databases">
        <title>Evaluation of T. orientalis genome assembly methods using nanopore sequencing and analysis of variation between genomes.</title>
        <authorList>
            <person name="Yam J."/>
            <person name="Micallef M.L."/>
            <person name="Liu M."/>
            <person name="Djordjevic S.P."/>
            <person name="Bogema D.R."/>
            <person name="Jenkins C."/>
        </authorList>
    </citation>
    <scope>NUCLEOTIDE SEQUENCE</scope>
    <source>
        <strain evidence="5">Fish Creek</strain>
    </source>
</reference>
<dbReference type="EMBL" id="CP056066">
    <property type="protein sequence ID" value="UKJ88977.2"/>
    <property type="molecule type" value="Genomic_DNA"/>
</dbReference>
<dbReference type="SMART" id="SM00968">
    <property type="entry name" value="SMC_hinge"/>
    <property type="match status" value="1"/>
</dbReference>
<feature type="coiled-coil region" evidence="3">
    <location>
        <begin position="698"/>
        <end position="746"/>
    </location>
</feature>
<feature type="domain" description="SMC hinge" evidence="4">
    <location>
        <begin position="548"/>
        <end position="667"/>
    </location>
</feature>
<feature type="coiled-coil region" evidence="3">
    <location>
        <begin position="388"/>
        <end position="436"/>
    </location>
</feature>
<dbReference type="InterPro" id="IPR010935">
    <property type="entry name" value="SMC_hinge"/>
</dbReference>
<evidence type="ECO:0000256" key="3">
    <source>
        <dbReference type="SAM" id="Coils"/>
    </source>
</evidence>
<dbReference type="Gene3D" id="3.30.70.1620">
    <property type="match status" value="1"/>
</dbReference>
<comment type="subcellular location">
    <subcellularLocation>
        <location evidence="2">Nucleus</location>
    </subcellularLocation>
</comment>
<dbReference type="GO" id="GO:0005694">
    <property type="term" value="C:chromosome"/>
    <property type="evidence" value="ECO:0007669"/>
    <property type="project" value="InterPro"/>
</dbReference>
<dbReference type="Gene3D" id="3.40.50.300">
    <property type="entry name" value="P-loop containing nucleotide triphosphate hydrolases"/>
    <property type="match status" value="2"/>
</dbReference>